<evidence type="ECO:0000256" key="1">
    <source>
        <dbReference type="SAM" id="MobiDB-lite"/>
    </source>
</evidence>
<feature type="compositionally biased region" description="Low complexity" evidence="1">
    <location>
        <begin position="66"/>
        <end position="75"/>
    </location>
</feature>
<feature type="compositionally biased region" description="Basic residues" evidence="1">
    <location>
        <begin position="48"/>
        <end position="61"/>
    </location>
</feature>
<proteinExistence type="predicted"/>
<gene>
    <name evidence="2" type="ORF">SI7747_14017637</name>
</gene>
<dbReference type="Proteomes" id="UP001189122">
    <property type="component" value="Unassembled WGS sequence"/>
</dbReference>
<accession>A0A7I8JP52</accession>
<evidence type="ECO:0000313" key="3">
    <source>
        <dbReference type="Proteomes" id="UP001189122"/>
    </source>
</evidence>
<feature type="region of interest" description="Disordered" evidence="1">
    <location>
        <begin position="1"/>
        <end position="87"/>
    </location>
</feature>
<dbReference type="AlphaFoldDB" id="A0A7I8JP52"/>
<name>A0A7I8JP52_SPIIN</name>
<keyword evidence="3" id="KW-1185">Reference proteome</keyword>
<sequence length="87" mass="9427">MDFYRSSRSTHCKPLATVPSRVLQGRTVDKNSAITTRDHRAASQRTAGGRRPRTGCRRRPSPRSPGPSGRRSGCATAGSRCRSTSSP</sequence>
<protein>
    <submittedName>
        <fullName evidence="2">Uncharacterized protein</fullName>
    </submittedName>
</protein>
<reference evidence="2 3" key="1">
    <citation type="submission" date="2019-12" db="EMBL/GenBank/DDBJ databases">
        <authorList>
            <person name="Scholz U."/>
            <person name="Mascher M."/>
            <person name="Fiebig A."/>
        </authorList>
    </citation>
    <scope>NUCLEOTIDE SEQUENCE</scope>
</reference>
<organism evidence="2">
    <name type="scientific">Spirodela intermedia</name>
    <name type="common">Intermediate duckweed</name>
    <dbReference type="NCBI Taxonomy" id="51605"/>
    <lineage>
        <taxon>Eukaryota</taxon>
        <taxon>Viridiplantae</taxon>
        <taxon>Streptophyta</taxon>
        <taxon>Embryophyta</taxon>
        <taxon>Tracheophyta</taxon>
        <taxon>Spermatophyta</taxon>
        <taxon>Magnoliopsida</taxon>
        <taxon>Liliopsida</taxon>
        <taxon>Araceae</taxon>
        <taxon>Lemnoideae</taxon>
        <taxon>Spirodela</taxon>
    </lineage>
</organism>
<dbReference type="EMBL" id="CACRZD030000014">
    <property type="protein sequence ID" value="CAA6671232.1"/>
    <property type="molecule type" value="Genomic_DNA"/>
</dbReference>
<evidence type="ECO:0000313" key="2">
    <source>
        <dbReference type="EMBL" id="CAA2631989.1"/>
    </source>
</evidence>
<dbReference type="EMBL" id="LR743601">
    <property type="protein sequence ID" value="CAA2631989.1"/>
    <property type="molecule type" value="Genomic_DNA"/>
</dbReference>